<evidence type="ECO:0000313" key="7">
    <source>
        <dbReference type="Proteomes" id="UP000767291"/>
    </source>
</evidence>
<evidence type="ECO:0000259" key="5">
    <source>
        <dbReference type="PROSITE" id="PS50983"/>
    </source>
</evidence>
<organism evidence="6 7">
    <name type="scientific">Metaclostridioides mangenotii</name>
    <dbReference type="NCBI Taxonomy" id="1540"/>
    <lineage>
        <taxon>Bacteria</taxon>
        <taxon>Bacillati</taxon>
        <taxon>Bacillota</taxon>
        <taxon>Clostridia</taxon>
        <taxon>Peptostreptococcales</taxon>
        <taxon>Peptostreptococcaceae</taxon>
        <taxon>Metaclostridioides</taxon>
    </lineage>
</organism>
<comment type="caution">
    <text evidence="6">The sequence shown here is derived from an EMBL/GenBank/DDBJ whole genome shotgun (WGS) entry which is preliminary data.</text>
</comment>
<dbReference type="PROSITE" id="PS51257">
    <property type="entry name" value="PROKAR_LIPOPROTEIN"/>
    <property type="match status" value="1"/>
</dbReference>
<proteinExistence type="inferred from homology"/>
<evidence type="ECO:0000256" key="2">
    <source>
        <dbReference type="ARBA" id="ARBA00008814"/>
    </source>
</evidence>
<dbReference type="SUPFAM" id="SSF53807">
    <property type="entry name" value="Helical backbone' metal receptor"/>
    <property type="match status" value="1"/>
</dbReference>
<dbReference type="CDD" id="cd01146">
    <property type="entry name" value="FhuD"/>
    <property type="match status" value="1"/>
</dbReference>
<keyword evidence="4" id="KW-0732">Signal</keyword>
<evidence type="ECO:0000256" key="3">
    <source>
        <dbReference type="ARBA" id="ARBA00022448"/>
    </source>
</evidence>
<dbReference type="Proteomes" id="UP000767291">
    <property type="component" value="Unassembled WGS sequence"/>
</dbReference>
<protein>
    <submittedName>
        <fullName evidence="6">Iron complex transport system substrate-binding protein</fullName>
    </submittedName>
</protein>
<dbReference type="PROSITE" id="PS50983">
    <property type="entry name" value="FE_B12_PBP"/>
    <property type="match status" value="1"/>
</dbReference>
<dbReference type="PANTHER" id="PTHR30532">
    <property type="entry name" value="IRON III DICITRATE-BINDING PERIPLASMIC PROTEIN"/>
    <property type="match status" value="1"/>
</dbReference>
<evidence type="ECO:0000256" key="4">
    <source>
        <dbReference type="ARBA" id="ARBA00022729"/>
    </source>
</evidence>
<dbReference type="Gene3D" id="3.40.50.1980">
    <property type="entry name" value="Nitrogenase molybdenum iron protein domain"/>
    <property type="match status" value="2"/>
</dbReference>
<accession>A0ABS4ED46</accession>
<gene>
    <name evidence="6" type="ORF">J2Z43_002270</name>
</gene>
<keyword evidence="3" id="KW-0813">Transport</keyword>
<dbReference type="InterPro" id="IPR051313">
    <property type="entry name" value="Bact_iron-sidero_bind"/>
</dbReference>
<dbReference type="InterPro" id="IPR002491">
    <property type="entry name" value="ABC_transptr_periplasmic_BD"/>
</dbReference>
<dbReference type="PANTHER" id="PTHR30532:SF24">
    <property type="entry name" value="FERRIC ENTEROBACTIN-BINDING PERIPLASMIC PROTEIN FEPB"/>
    <property type="match status" value="1"/>
</dbReference>
<dbReference type="Pfam" id="PF01497">
    <property type="entry name" value="Peripla_BP_2"/>
    <property type="match status" value="1"/>
</dbReference>
<evidence type="ECO:0000256" key="1">
    <source>
        <dbReference type="ARBA" id="ARBA00004196"/>
    </source>
</evidence>
<keyword evidence="7" id="KW-1185">Reference proteome</keyword>
<sequence>MKKIMGLLVSIIIVTGLLTGCSGKLSETNEDNTGKNVSNTEESKWPRTITDSAGNEVILKEEPKRIALLHTMYLEHFLALGTPPTASAGSTTGNTMKALDEWETLQGYSEKADIIDLGSAREVNIEAVLESKPDVIVTFKGHTNLDKIYEQLTAIAPVVQIDHTFSWQDQILACAEIVGKEKEAEEFVTENESIISSSKDKISKYSDKTVALFRTDGKSFITHANKSYCETFGISKPDEYPDDYETLSLEAVAKMNPDYIIFQDFEETAKTFVKAQENSSVWNNLDAVKNGNIVYFDDSLNTFGPLAMRLTSEKLVNMFQK</sequence>
<evidence type="ECO:0000313" key="6">
    <source>
        <dbReference type="EMBL" id="MBP1855869.1"/>
    </source>
</evidence>
<reference evidence="6 7" key="1">
    <citation type="submission" date="2021-03" db="EMBL/GenBank/DDBJ databases">
        <title>Genomic Encyclopedia of Type Strains, Phase IV (KMG-IV): sequencing the most valuable type-strain genomes for metagenomic binning, comparative biology and taxonomic classification.</title>
        <authorList>
            <person name="Goeker M."/>
        </authorList>
    </citation>
    <scope>NUCLEOTIDE SEQUENCE [LARGE SCALE GENOMIC DNA]</scope>
    <source>
        <strain evidence="6 7">DSM 1289</strain>
    </source>
</reference>
<feature type="domain" description="Fe/B12 periplasmic-binding" evidence="5">
    <location>
        <begin position="65"/>
        <end position="321"/>
    </location>
</feature>
<name>A0ABS4ED46_9FIRM</name>
<comment type="similarity">
    <text evidence="2">Belongs to the bacterial solute-binding protein 8 family.</text>
</comment>
<dbReference type="EMBL" id="JAGGJX010000005">
    <property type="protein sequence ID" value="MBP1855869.1"/>
    <property type="molecule type" value="Genomic_DNA"/>
</dbReference>
<comment type="subcellular location">
    <subcellularLocation>
        <location evidence="1">Cell envelope</location>
    </subcellularLocation>
</comment>
<dbReference type="RefSeq" id="WP_209457266.1">
    <property type="nucleotide sequence ID" value="NZ_BAAACS010000019.1"/>
</dbReference>